<dbReference type="AlphaFoldDB" id="A0A1B2J5N7"/>
<dbReference type="PANTHER" id="PTHR45849:SF3">
    <property type="entry name" value="HISTONE CHAPERONE RTT106"/>
    <property type="match status" value="1"/>
</dbReference>
<protein>
    <recommendedName>
        <fullName evidence="4">Histone chaperone RTT106</fullName>
    </recommendedName>
    <alternativeName>
        <fullName evidence="5">Histone chaperone rtt106</fullName>
    </alternativeName>
</protein>
<dbReference type="EMBL" id="CP014584">
    <property type="protein sequence ID" value="ANZ73291.1"/>
    <property type="molecule type" value="Genomic_DNA"/>
</dbReference>
<dbReference type="GO" id="GO:0042393">
    <property type="term" value="F:histone binding"/>
    <property type="evidence" value="ECO:0007669"/>
    <property type="project" value="TreeGrafter"/>
</dbReference>
<dbReference type="GO" id="GO:0005694">
    <property type="term" value="C:chromosome"/>
    <property type="evidence" value="ECO:0007669"/>
    <property type="project" value="UniProtKB-SubCell"/>
</dbReference>
<evidence type="ECO:0000256" key="3">
    <source>
        <dbReference type="ARBA" id="ARBA00006159"/>
    </source>
</evidence>
<dbReference type="CDD" id="cd13304">
    <property type="entry name" value="PH2-like_Rtt106"/>
    <property type="match status" value="1"/>
</dbReference>
<evidence type="ECO:0000256" key="11">
    <source>
        <dbReference type="ARBA" id="ARBA00023242"/>
    </source>
</evidence>
<accession>A0A1B2J5N7</accession>
<dbReference type="OrthoDB" id="75754at2759"/>
<dbReference type="InterPro" id="IPR011993">
    <property type="entry name" value="PH-like_dom_sf"/>
</dbReference>
<keyword evidence="11" id="KW-0539">Nucleus</keyword>
<dbReference type="Pfam" id="PF08512">
    <property type="entry name" value="Rttp106-like_middle"/>
    <property type="match status" value="1"/>
</dbReference>
<evidence type="ECO:0000256" key="2">
    <source>
        <dbReference type="ARBA" id="ARBA00004286"/>
    </source>
</evidence>
<gene>
    <name evidence="14" type="primary">RTT106</name>
    <name evidence="14" type="ORF">ATY40_BA7500557</name>
</gene>
<dbReference type="Gene3D" id="2.30.29.120">
    <property type="match status" value="1"/>
</dbReference>
<reference evidence="14 15" key="1">
    <citation type="submission" date="2016-02" db="EMBL/GenBank/DDBJ databases">
        <title>Comparative genomic and transcriptomic foundation for Pichia pastoris.</title>
        <authorList>
            <person name="Love K.R."/>
            <person name="Shah K.A."/>
            <person name="Whittaker C.A."/>
            <person name="Wu J."/>
            <person name="Bartlett M.C."/>
            <person name="Ma D."/>
            <person name="Leeson R.L."/>
            <person name="Priest M."/>
            <person name="Young S.K."/>
            <person name="Love J.C."/>
        </authorList>
    </citation>
    <scope>NUCLEOTIDE SEQUENCE [LARGE SCALE GENOMIC DNA]</scope>
    <source>
        <strain evidence="14 15">ATCC 28485</strain>
    </source>
</reference>
<dbReference type="InterPro" id="IPR050454">
    <property type="entry name" value="RTT106/SSRP1_HistChap/FACT"/>
</dbReference>
<keyword evidence="7" id="KW-0805">Transcription regulation</keyword>
<keyword evidence="6" id="KW-0158">Chromosome</keyword>
<evidence type="ECO:0000313" key="14">
    <source>
        <dbReference type="EMBL" id="ANZ73291.1"/>
    </source>
</evidence>
<keyword evidence="9" id="KW-0804">Transcription</keyword>
<feature type="compositionally biased region" description="Basic and acidic residues" evidence="12">
    <location>
        <begin position="360"/>
        <end position="376"/>
    </location>
</feature>
<proteinExistence type="inferred from homology"/>
<evidence type="ECO:0000256" key="7">
    <source>
        <dbReference type="ARBA" id="ARBA00023015"/>
    </source>
</evidence>
<sequence>MENLPSNLSEQIKNLIEKYPETENVFNQLIELIDEGTLKEAKRAKISNEINFADYTVILQLPSLSVQSPFRSKSNLIFACPKSDTSKPILAIAKTNEKPQLILDKLNDENVLYAVILPIPEKKDFKNLAIFYKENMGGVHKNEPLLIQYNESLISENLKLILQKMSFPTYFQRQCSMLGFKLNLFTESKDFYVVAHKGSKEGFLYFLEDQILFGFKKPILLFEKSQIESINYSSVTRLTFSITLSYKEADKTAKIEFSMIDQAEFDKIDNYVKAKGFTDKSLTEELKAKSNMKNNETSGALREAALQIPGGEKIVGESNIEVQGDSDDEDVDGTYQFNGNESEDDGSPPNTDEETEEKGEDAKEGDLNQETIKIDN</sequence>
<dbReference type="SMART" id="SM01287">
    <property type="entry name" value="Rtt106"/>
    <property type="match status" value="1"/>
</dbReference>
<keyword evidence="10" id="KW-0143">Chaperone</keyword>
<dbReference type="Proteomes" id="UP000094565">
    <property type="component" value="Chromosome 1"/>
</dbReference>
<feature type="region of interest" description="Disordered" evidence="12">
    <location>
        <begin position="320"/>
        <end position="376"/>
    </location>
</feature>
<dbReference type="GO" id="GO:0005634">
    <property type="term" value="C:nucleus"/>
    <property type="evidence" value="ECO:0007669"/>
    <property type="project" value="UniProtKB-SubCell"/>
</dbReference>
<dbReference type="PANTHER" id="PTHR45849">
    <property type="entry name" value="FACT COMPLEX SUBUNIT SSRP1"/>
    <property type="match status" value="1"/>
</dbReference>
<dbReference type="InterPro" id="IPR013719">
    <property type="entry name" value="RTT106/SPT16-like_middle_dom"/>
</dbReference>
<dbReference type="GO" id="GO:0003677">
    <property type="term" value="F:DNA binding"/>
    <property type="evidence" value="ECO:0007669"/>
    <property type="project" value="UniProtKB-KW"/>
</dbReference>
<organism evidence="14 15">
    <name type="scientific">Komagataella pastoris</name>
    <name type="common">Yeast</name>
    <name type="synonym">Pichia pastoris</name>
    <dbReference type="NCBI Taxonomy" id="4922"/>
    <lineage>
        <taxon>Eukaryota</taxon>
        <taxon>Fungi</taxon>
        <taxon>Dikarya</taxon>
        <taxon>Ascomycota</taxon>
        <taxon>Saccharomycotina</taxon>
        <taxon>Pichiomycetes</taxon>
        <taxon>Pichiales</taxon>
        <taxon>Pichiaceae</taxon>
        <taxon>Komagataella</taxon>
    </lineage>
</organism>
<dbReference type="SUPFAM" id="SSF50729">
    <property type="entry name" value="PH domain-like"/>
    <property type="match status" value="1"/>
</dbReference>
<dbReference type="GO" id="GO:0031491">
    <property type="term" value="F:nucleosome binding"/>
    <property type="evidence" value="ECO:0007669"/>
    <property type="project" value="TreeGrafter"/>
</dbReference>
<dbReference type="Pfam" id="PF18469">
    <property type="entry name" value="PH_18"/>
    <property type="match status" value="1"/>
</dbReference>
<keyword evidence="8" id="KW-0238">DNA-binding</keyword>
<evidence type="ECO:0000256" key="12">
    <source>
        <dbReference type="SAM" id="MobiDB-lite"/>
    </source>
</evidence>
<dbReference type="Gene3D" id="2.30.29.30">
    <property type="entry name" value="Pleckstrin-homology domain (PH domain)/Phosphotyrosine-binding domain (PTB)"/>
    <property type="match status" value="1"/>
</dbReference>
<evidence type="ECO:0000259" key="13">
    <source>
        <dbReference type="SMART" id="SM01287"/>
    </source>
</evidence>
<dbReference type="InterPro" id="IPR040770">
    <property type="entry name" value="Rtt106_PH"/>
</dbReference>
<evidence type="ECO:0000256" key="5">
    <source>
        <dbReference type="ARBA" id="ARBA00018462"/>
    </source>
</evidence>
<evidence type="ECO:0000256" key="10">
    <source>
        <dbReference type="ARBA" id="ARBA00023186"/>
    </source>
</evidence>
<evidence type="ECO:0000256" key="9">
    <source>
        <dbReference type="ARBA" id="ARBA00023163"/>
    </source>
</evidence>
<comment type="similarity">
    <text evidence="3">Belongs to the RTT106 family.</text>
</comment>
<feature type="compositionally biased region" description="Acidic residues" evidence="12">
    <location>
        <begin position="341"/>
        <end position="359"/>
    </location>
</feature>
<keyword evidence="15" id="KW-1185">Reference proteome</keyword>
<evidence type="ECO:0000256" key="1">
    <source>
        <dbReference type="ARBA" id="ARBA00004123"/>
    </source>
</evidence>
<comment type="subcellular location">
    <subcellularLocation>
        <location evidence="2">Chromosome</location>
    </subcellularLocation>
    <subcellularLocation>
        <location evidence="1">Nucleus</location>
    </subcellularLocation>
</comment>
<evidence type="ECO:0000256" key="4">
    <source>
        <dbReference type="ARBA" id="ARBA00017355"/>
    </source>
</evidence>
<evidence type="ECO:0000256" key="6">
    <source>
        <dbReference type="ARBA" id="ARBA00022454"/>
    </source>
</evidence>
<feature type="domain" description="Histone chaperone RTT106/FACT complex subunit SPT16-like middle" evidence="13">
    <location>
        <begin position="190"/>
        <end position="282"/>
    </location>
</feature>
<evidence type="ECO:0000256" key="8">
    <source>
        <dbReference type="ARBA" id="ARBA00023125"/>
    </source>
</evidence>
<evidence type="ECO:0000313" key="15">
    <source>
        <dbReference type="Proteomes" id="UP000094565"/>
    </source>
</evidence>
<name>A0A1B2J5N7_PICPA</name>